<dbReference type="PROSITE" id="PS51034">
    <property type="entry name" value="ZP_2"/>
    <property type="match status" value="1"/>
</dbReference>
<evidence type="ECO:0000256" key="5">
    <source>
        <dbReference type="ARBA" id="ARBA00022525"/>
    </source>
</evidence>
<evidence type="ECO:0000256" key="4">
    <source>
        <dbReference type="ARBA" id="ARBA00022475"/>
    </source>
</evidence>
<proteinExistence type="inferred from homology"/>
<dbReference type="InterPro" id="IPR055356">
    <property type="entry name" value="ZP-N"/>
</dbReference>
<evidence type="ECO:0000256" key="8">
    <source>
        <dbReference type="ARBA" id="ARBA00022692"/>
    </source>
</evidence>
<comment type="domain">
    <text evidence="14">The ZP domain is involved in the polymerization of the ZP proteins to form the zona pellucida.</text>
</comment>
<protein>
    <recommendedName>
        <fullName evidence="3 14">Zona pellucida sperm-binding protein 3</fullName>
    </recommendedName>
</protein>
<evidence type="ECO:0000259" key="15">
    <source>
        <dbReference type="PROSITE" id="PS51034"/>
    </source>
</evidence>
<comment type="function">
    <text evidence="14">Component of the zona pellucida, an extracellular matrix surrounding oocytes which mediates sperm binding, induction of the acrosome reaction and prevents post-fertilization polyspermy. The zona pellucida is composed of 3 to 4 glycoproteins, ZP1, ZP2, ZP3, and ZP4. ZP3 is essential for sperm binding and zona matrix formation.</text>
</comment>
<dbReference type="PANTHER" id="PTHR11576">
    <property type="entry name" value="ZONA PELLUCIDA SPERM-BINDING PROTEIN 3"/>
    <property type="match status" value="1"/>
</dbReference>
<dbReference type="InterPro" id="IPR055355">
    <property type="entry name" value="ZP-C"/>
</dbReference>
<dbReference type="FunFam" id="2.60.40.4100:FF:000002">
    <property type="entry name" value="Zona pellucida sperm-binding protein 3"/>
    <property type="match status" value="1"/>
</dbReference>
<dbReference type="GO" id="GO:0035805">
    <property type="term" value="C:egg coat"/>
    <property type="evidence" value="ECO:0007669"/>
    <property type="project" value="UniProtKB-SubCell"/>
</dbReference>
<keyword evidence="13" id="KW-0325">Glycoprotein</keyword>
<dbReference type="GO" id="GO:0007339">
    <property type="term" value="P:binding of sperm to zona pellucida"/>
    <property type="evidence" value="ECO:0007669"/>
    <property type="project" value="UniProtKB-UniRule"/>
</dbReference>
<evidence type="ECO:0000256" key="14">
    <source>
        <dbReference type="RuleBase" id="RU367066"/>
    </source>
</evidence>
<feature type="transmembrane region" description="Helical" evidence="14">
    <location>
        <begin position="446"/>
        <end position="470"/>
    </location>
</feature>
<evidence type="ECO:0000256" key="11">
    <source>
        <dbReference type="ARBA" id="ARBA00023136"/>
    </source>
</evidence>
<keyword evidence="17" id="KW-1185">Reference proteome</keyword>
<keyword evidence="6 14" id="KW-0272">Extracellular matrix</keyword>
<dbReference type="EMBL" id="JAINUG010000009">
    <property type="protein sequence ID" value="KAJ8415427.1"/>
    <property type="molecule type" value="Genomic_DNA"/>
</dbReference>
<dbReference type="Proteomes" id="UP001221898">
    <property type="component" value="Unassembled WGS sequence"/>
</dbReference>
<sequence length="478" mass="51893">MAGEWIAVVFLIFPLLAYVSVAQNAYLGRSHGLSVPVAGGQASRPPIPGKVPASHRPDIKPLYPMIHPTLGPQGPASRHPHFGTTQVVSKPVKTEVVIPPPVRSDSVKAFCGESSVQVEAQMDLFGIGQLIQPSDIILGGCGPTGQDNSAQVLVFETELQGCGSTLMMTEDSLIYAFALIYEPKALGGTPIIRTNGAVVRIECHYKRLHNVSSKALKPTWIPYHSTVSAEELLVFSLRLMTDDWQLERSSNVFFLGDVMHIEASVVQANHVPLRVFVDSCVATLEPSMDAIPRYAFIENHGCLTDFPQTESPAAFLHREQDDKLHFYLDAFRFSQDTRSSIYIFCHLKAAAASAVTDAQYKACTFCWTQHRWVGADGNDQVCDCCDSRCSHRKGRSLEHGAAAQLEGNAFLGPIYVQQTAANDMVPESQSSLLKAEPHGAADVSPVFVILAGVVAAVGLVSATVLGAMLLRRNHVLSY</sequence>
<name>A0AAD7T6Z9_9TELE</name>
<feature type="signal peptide" evidence="14">
    <location>
        <begin position="1"/>
        <end position="22"/>
    </location>
</feature>
<comment type="subcellular location">
    <subcellularLocation>
        <location evidence="1">Secreted</location>
        <location evidence="1">Extracellular space</location>
        <location evidence="1">Extracellular matrix</location>
    </subcellularLocation>
    <subcellularLocation>
        <location evidence="14">Zona pellucida</location>
    </subcellularLocation>
    <subcellularLocation>
        <location evidence="14">Cell membrane</location>
        <topology evidence="14">Single-pass type I membrane protein</topology>
    </subcellularLocation>
</comment>
<evidence type="ECO:0000256" key="1">
    <source>
        <dbReference type="ARBA" id="ARBA00004498"/>
    </source>
</evidence>
<dbReference type="FunFam" id="2.60.40.3210:FF:000001">
    <property type="entry name" value="Zona pellucida sperm-binding protein 3"/>
    <property type="match status" value="1"/>
</dbReference>
<evidence type="ECO:0000256" key="2">
    <source>
        <dbReference type="ARBA" id="ARBA00006735"/>
    </source>
</evidence>
<keyword evidence="8 14" id="KW-0812">Transmembrane</keyword>
<reference evidence="16" key="1">
    <citation type="journal article" date="2023" name="Science">
        <title>Genome structures resolve the early diversification of teleost fishes.</title>
        <authorList>
            <person name="Parey E."/>
            <person name="Louis A."/>
            <person name="Montfort J."/>
            <person name="Bouchez O."/>
            <person name="Roques C."/>
            <person name="Iampietro C."/>
            <person name="Lluch J."/>
            <person name="Castinel A."/>
            <person name="Donnadieu C."/>
            <person name="Desvignes T."/>
            <person name="Floi Bucao C."/>
            <person name="Jouanno E."/>
            <person name="Wen M."/>
            <person name="Mejri S."/>
            <person name="Dirks R."/>
            <person name="Jansen H."/>
            <person name="Henkel C."/>
            <person name="Chen W.J."/>
            <person name="Zahm M."/>
            <person name="Cabau C."/>
            <person name="Klopp C."/>
            <person name="Thompson A.W."/>
            <person name="Robinson-Rechavi M."/>
            <person name="Braasch I."/>
            <person name="Lecointre G."/>
            <person name="Bobe J."/>
            <person name="Postlethwait J.H."/>
            <person name="Berthelot C."/>
            <person name="Roest Crollius H."/>
            <person name="Guiguen Y."/>
        </authorList>
    </citation>
    <scope>NUCLEOTIDE SEQUENCE</scope>
    <source>
        <strain evidence="16">NC1722</strain>
    </source>
</reference>
<dbReference type="Gene3D" id="2.60.40.3210">
    <property type="entry name" value="Zona pellucida, ZP-N domain"/>
    <property type="match status" value="1"/>
</dbReference>
<dbReference type="InterPro" id="IPR048290">
    <property type="entry name" value="ZP_chr"/>
</dbReference>
<dbReference type="Pfam" id="PF23344">
    <property type="entry name" value="ZP-N"/>
    <property type="match status" value="1"/>
</dbReference>
<comment type="PTM">
    <text evidence="14">Proteolytically cleaved before the transmembrane segment to yield the secreted ectodomain incorporated in the zona pellucida.</text>
</comment>
<dbReference type="GO" id="GO:0032190">
    <property type="term" value="F:acrosin binding"/>
    <property type="evidence" value="ECO:0007669"/>
    <property type="project" value="TreeGrafter"/>
</dbReference>
<keyword evidence="4 14" id="KW-1003">Cell membrane</keyword>
<dbReference type="Gene3D" id="2.60.40.4100">
    <property type="entry name" value="Zona pellucida, ZP-C domain"/>
    <property type="match status" value="1"/>
</dbReference>
<keyword evidence="10 14" id="KW-1133">Transmembrane helix</keyword>
<feature type="chain" id="PRO_5041772421" description="Zona pellucida sperm-binding protein 3" evidence="14">
    <location>
        <begin position="23"/>
        <end position="478"/>
    </location>
</feature>
<dbReference type="GO" id="GO:0035804">
    <property type="term" value="F:structural constituent of egg coat"/>
    <property type="evidence" value="ECO:0007669"/>
    <property type="project" value="UniProtKB-UniRule"/>
</dbReference>
<dbReference type="GO" id="GO:2000344">
    <property type="term" value="P:positive regulation of acrosome reaction"/>
    <property type="evidence" value="ECO:0007669"/>
    <property type="project" value="UniProtKB-UniRule"/>
</dbReference>
<keyword evidence="11 14" id="KW-0472">Membrane</keyword>
<dbReference type="GO" id="GO:0005886">
    <property type="term" value="C:plasma membrane"/>
    <property type="evidence" value="ECO:0007669"/>
    <property type="project" value="UniProtKB-SubCell"/>
</dbReference>
<gene>
    <name evidence="16" type="ORF">AAFF_G00424070</name>
</gene>
<evidence type="ECO:0000256" key="13">
    <source>
        <dbReference type="ARBA" id="ARBA00023180"/>
    </source>
</evidence>
<keyword evidence="7 14" id="KW-0165">Cleavage on pair of basic residues</keyword>
<evidence type="ECO:0000256" key="3">
    <source>
        <dbReference type="ARBA" id="ARBA00017980"/>
    </source>
</evidence>
<evidence type="ECO:0000256" key="10">
    <source>
        <dbReference type="ARBA" id="ARBA00022989"/>
    </source>
</evidence>
<dbReference type="AlphaFoldDB" id="A0AAD7T6Z9"/>
<dbReference type="InterPro" id="IPR001507">
    <property type="entry name" value="ZP_dom"/>
</dbReference>
<dbReference type="PRINTS" id="PR00023">
    <property type="entry name" value="ZPELLUCIDA"/>
</dbReference>
<evidence type="ECO:0000256" key="12">
    <source>
        <dbReference type="ARBA" id="ARBA00023157"/>
    </source>
</evidence>
<dbReference type="GO" id="GO:0035803">
    <property type="term" value="P:egg coat formation"/>
    <property type="evidence" value="ECO:0007669"/>
    <property type="project" value="UniProtKB-UniRule"/>
</dbReference>
<dbReference type="SMART" id="SM00241">
    <property type="entry name" value="ZP"/>
    <property type="match status" value="1"/>
</dbReference>
<evidence type="ECO:0000256" key="6">
    <source>
        <dbReference type="ARBA" id="ARBA00022530"/>
    </source>
</evidence>
<accession>A0AAD7T6Z9</accession>
<organism evidence="16 17">
    <name type="scientific">Aldrovandia affinis</name>
    <dbReference type="NCBI Taxonomy" id="143900"/>
    <lineage>
        <taxon>Eukaryota</taxon>
        <taxon>Metazoa</taxon>
        <taxon>Chordata</taxon>
        <taxon>Craniata</taxon>
        <taxon>Vertebrata</taxon>
        <taxon>Euteleostomi</taxon>
        <taxon>Actinopterygii</taxon>
        <taxon>Neopterygii</taxon>
        <taxon>Teleostei</taxon>
        <taxon>Notacanthiformes</taxon>
        <taxon>Halosauridae</taxon>
        <taxon>Aldrovandia</taxon>
    </lineage>
</organism>
<keyword evidence="5 14" id="KW-0964">Secreted</keyword>
<dbReference type="Pfam" id="PF00100">
    <property type="entry name" value="Zona_pellucida"/>
    <property type="match status" value="1"/>
</dbReference>
<keyword evidence="12 14" id="KW-1015">Disulfide bond</keyword>
<evidence type="ECO:0000256" key="9">
    <source>
        <dbReference type="ARBA" id="ARBA00022729"/>
    </source>
</evidence>
<evidence type="ECO:0000256" key="7">
    <source>
        <dbReference type="ARBA" id="ARBA00022685"/>
    </source>
</evidence>
<comment type="caution">
    <text evidence="16">The sequence shown here is derived from an EMBL/GenBank/DDBJ whole genome shotgun (WGS) entry which is preliminary data.</text>
</comment>
<evidence type="ECO:0000313" key="17">
    <source>
        <dbReference type="Proteomes" id="UP001221898"/>
    </source>
</evidence>
<comment type="similarity">
    <text evidence="2 14">Belongs to the ZP domain family. ZPC subfamily.</text>
</comment>
<dbReference type="InterPro" id="IPR042235">
    <property type="entry name" value="ZP-C_dom"/>
</dbReference>
<evidence type="ECO:0000313" key="16">
    <source>
        <dbReference type="EMBL" id="KAJ8415427.1"/>
    </source>
</evidence>
<keyword evidence="9 14" id="KW-0732">Signal</keyword>
<feature type="domain" description="ZP" evidence="15">
    <location>
        <begin position="110"/>
        <end position="370"/>
    </location>
</feature>
<dbReference type="PANTHER" id="PTHR11576:SF2">
    <property type="entry name" value="ZONA PELLUCIDA SPERM-BINDING PROTEIN 3"/>
    <property type="match status" value="1"/>
</dbReference>